<accession>A0A7J7NNA6</accession>
<dbReference type="AlphaFoldDB" id="A0A7J7NNA6"/>
<dbReference type="OrthoDB" id="1746176at2759"/>
<gene>
    <name evidence="4" type="ORF">GIB67_026567</name>
</gene>
<dbReference type="EMBL" id="JACGCM010000685">
    <property type="protein sequence ID" value="KAF6168681.1"/>
    <property type="molecule type" value="Genomic_DNA"/>
</dbReference>
<dbReference type="PANTHER" id="PTHR36486">
    <property type="entry name" value="OS01G0977800 PROTEIN"/>
    <property type="match status" value="1"/>
</dbReference>
<dbReference type="GO" id="GO:0008270">
    <property type="term" value="F:zinc ion binding"/>
    <property type="evidence" value="ECO:0007669"/>
    <property type="project" value="UniProtKB-KW"/>
</dbReference>
<keyword evidence="1" id="KW-0479">Metal-binding</keyword>
<dbReference type="Proteomes" id="UP000541444">
    <property type="component" value="Unassembled WGS sequence"/>
</dbReference>
<evidence type="ECO:0000313" key="4">
    <source>
        <dbReference type="EMBL" id="KAF6168681.1"/>
    </source>
</evidence>
<keyword evidence="1" id="KW-0863">Zinc-finger</keyword>
<keyword evidence="2" id="KW-0862">Zinc</keyword>
<protein>
    <submittedName>
        <fullName evidence="4">Uncharacterized protein</fullName>
    </submittedName>
</protein>
<feature type="compositionally biased region" description="Basic and acidic residues" evidence="3">
    <location>
        <begin position="81"/>
        <end position="94"/>
    </location>
</feature>
<evidence type="ECO:0000256" key="2">
    <source>
        <dbReference type="ARBA" id="ARBA00022833"/>
    </source>
</evidence>
<sequence length="189" mass="20947">MGDRAMLAKATRELEELYIGIPDESVDLTFAHLVTQKNQNGVAERKVPSIQPIQEENIKEGLSSKTGSRTSKLPRPYVGAQDEKDRKAPDVSSEKAGLRNIMGSSFVYDDFSGMNVIGRSSLQDGEGRRRPGIPHSNICTICSSYVHVFRHRCLVCGRVYCRQCVCAGMGEMTEGRKCVECLGARFSQR</sequence>
<dbReference type="SUPFAM" id="SSF57903">
    <property type="entry name" value="FYVE/PHD zinc finger"/>
    <property type="match status" value="1"/>
</dbReference>
<evidence type="ECO:0000256" key="3">
    <source>
        <dbReference type="SAM" id="MobiDB-lite"/>
    </source>
</evidence>
<reference evidence="4 5" key="1">
    <citation type="journal article" date="2020" name="IScience">
        <title>Genome Sequencing of the Endangered Kingdonia uniflora (Circaeasteraceae, Ranunculales) Reveals Potential Mechanisms of Evolutionary Specialization.</title>
        <authorList>
            <person name="Sun Y."/>
            <person name="Deng T."/>
            <person name="Zhang A."/>
            <person name="Moore M.J."/>
            <person name="Landis J.B."/>
            <person name="Lin N."/>
            <person name="Zhang H."/>
            <person name="Zhang X."/>
            <person name="Huang J."/>
            <person name="Zhang X."/>
            <person name="Sun H."/>
            <person name="Wang H."/>
        </authorList>
    </citation>
    <scope>NUCLEOTIDE SEQUENCE [LARGE SCALE GENOMIC DNA]</scope>
    <source>
        <strain evidence="4">TB1705</strain>
        <tissue evidence="4">Leaf</tissue>
    </source>
</reference>
<keyword evidence="5" id="KW-1185">Reference proteome</keyword>
<dbReference type="PANTHER" id="PTHR36486:SF2">
    <property type="entry name" value="OS01G0977800 PROTEIN"/>
    <property type="match status" value="1"/>
</dbReference>
<dbReference type="InterPro" id="IPR053057">
    <property type="entry name" value="XLG_GTP-binding"/>
</dbReference>
<comment type="caution">
    <text evidence="4">The sequence shown here is derived from an EMBL/GenBank/DDBJ whole genome shotgun (WGS) entry which is preliminary data.</text>
</comment>
<evidence type="ECO:0000313" key="5">
    <source>
        <dbReference type="Proteomes" id="UP000541444"/>
    </source>
</evidence>
<proteinExistence type="predicted"/>
<feature type="region of interest" description="Disordered" evidence="3">
    <location>
        <begin position="38"/>
        <end position="94"/>
    </location>
</feature>
<organism evidence="4 5">
    <name type="scientific">Kingdonia uniflora</name>
    <dbReference type="NCBI Taxonomy" id="39325"/>
    <lineage>
        <taxon>Eukaryota</taxon>
        <taxon>Viridiplantae</taxon>
        <taxon>Streptophyta</taxon>
        <taxon>Embryophyta</taxon>
        <taxon>Tracheophyta</taxon>
        <taxon>Spermatophyta</taxon>
        <taxon>Magnoliopsida</taxon>
        <taxon>Ranunculales</taxon>
        <taxon>Circaeasteraceae</taxon>
        <taxon>Kingdonia</taxon>
    </lineage>
</organism>
<evidence type="ECO:0000256" key="1">
    <source>
        <dbReference type="ARBA" id="ARBA00022771"/>
    </source>
</evidence>
<name>A0A7J7NNA6_9MAGN</name>
<dbReference type="InterPro" id="IPR011011">
    <property type="entry name" value="Znf_FYVE_PHD"/>
</dbReference>